<feature type="chain" id="PRO_5001810865" evidence="1">
    <location>
        <begin position="17"/>
        <end position="72"/>
    </location>
</feature>
<reference evidence="2 3" key="1">
    <citation type="submission" date="2014-05" db="EMBL/GenBank/DDBJ databases">
        <authorList>
            <person name="Sibley D."/>
            <person name="Venepally P."/>
            <person name="Karamycheva S."/>
            <person name="Hadjithomas M."/>
            <person name="Khan A."/>
            <person name="Brunk B."/>
            <person name="Roos D."/>
            <person name="Caler E."/>
            <person name="Lorenzi H."/>
        </authorList>
    </citation>
    <scope>NUCLEOTIDE SEQUENCE [LARGE SCALE GENOMIC DNA]</scope>
    <source>
        <strain evidence="2 3">RUB</strain>
    </source>
</reference>
<dbReference type="EMBL" id="AFYV02000354">
    <property type="protein sequence ID" value="KFG65283.1"/>
    <property type="molecule type" value="Genomic_DNA"/>
</dbReference>
<accession>A0A086M8R5</accession>
<organism evidence="2 3">
    <name type="scientific">Toxoplasma gondii RUB</name>
    <dbReference type="NCBI Taxonomy" id="935652"/>
    <lineage>
        <taxon>Eukaryota</taxon>
        <taxon>Sar</taxon>
        <taxon>Alveolata</taxon>
        <taxon>Apicomplexa</taxon>
        <taxon>Conoidasida</taxon>
        <taxon>Coccidia</taxon>
        <taxon>Eucoccidiorida</taxon>
        <taxon>Eimeriorina</taxon>
        <taxon>Sarcocystidae</taxon>
        <taxon>Toxoplasma</taxon>
    </lineage>
</organism>
<sequence>PCRLGALLLRLPFSAFFPLSLLLGDRSSLVFSRFAFSFRPSLRCLLLPVRLRLCCLRLACSASSSITTGCLC</sequence>
<evidence type="ECO:0000256" key="1">
    <source>
        <dbReference type="SAM" id="SignalP"/>
    </source>
</evidence>
<gene>
    <name evidence="2" type="ORF">TGRUB_260205</name>
</gene>
<proteinExistence type="predicted"/>
<feature type="non-terminal residue" evidence="2">
    <location>
        <position position="1"/>
    </location>
</feature>
<evidence type="ECO:0000313" key="2">
    <source>
        <dbReference type="EMBL" id="KFG65283.1"/>
    </source>
</evidence>
<comment type="caution">
    <text evidence="2">The sequence shown here is derived from an EMBL/GenBank/DDBJ whole genome shotgun (WGS) entry which is preliminary data.</text>
</comment>
<protein>
    <submittedName>
        <fullName evidence="2">Uncharacterized protein</fullName>
    </submittedName>
</protein>
<dbReference type="AlphaFoldDB" id="A0A086M8R5"/>
<dbReference type="VEuPathDB" id="ToxoDB:TGRUB_260205"/>
<dbReference type="Proteomes" id="UP000028834">
    <property type="component" value="Unassembled WGS sequence"/>
</dbReference>
<name>A0A086M8R5_TOXGO</name>
<feature type="non-terminal residue" evidence="2">
    <location>
        <position position="72"/>
    </location>
</feature>
<evidence type="ECO:0000313" key="3">
    <source>
        <dbReference type="Proteomes" id="UP000028834"/>
    </source>
</evidence>
<feature type="signal peptide" evidence="1">
    <location>
        <begin position="1"/>
        <end position="16"/>
    </location>
</feature>
<keyword evidence="1" id="KW-0732">Signal</keyword>